<dbReference type="Proteomes" id="UP001596091">
    <property type="component" value="Unassembled WGS sequence"/>
</dbReference>
<feature type="compositionally biased region" description="Basic and acidic residues" evidence="1">
    <location>
        <begin position="275"/>
        <end position="288"/>
    </location>
</feature>
<evidence type="ECO:0000313" key="3">
    <source>
        <dbReference type="Proteomes" id="UP001596091"/>
    </source>
</evidence>
<keyword evidence="3" id="KW-1185">Reference proteome</keyword>
<evidence type="ECO:0000313" key="2">
    <source>
        <dbReference type="EMBL" id="MFC5861086.1"/>
    </source>
</evidence>
<name>A0ABW1E9S7_9BACT</name>
<proteinExistence type="predicted"/>
<organism evidence="2 3">
    <name type="scientific">Acidicapsa dinghuensis</name>
    <dbReference type="NCBI Taxonomy" id="2218256"/>
    <lineage>
        <taxon>Bacteria</taxon>
        <taxon>Pseudomonadati</taxon>
        <taxon>Acidobacteriota</taxon>
        <taxon>Terriglobia</taxon>
        <taxon>Terriglobales</taxon>
        <taxon>Acidobacteriaceae</taxon>
        <taxon>Acidicapsa</taxon>
    </lineage>
</organism>
<feature type="region of interest" description="Disordered" evidence="1">
    <location>
        <begin position="1"/>
        <end position="153"/>
    </location>
</feature>
<dbReference type="EMBL" id="JBHSPH010000001">
    <property type="protein sequence ID" value="MFC5861086.1"/>
    <property type="molecule type" value="Genomic_DNA"/>
</dbReference>
<reference evidence="3" key="1">
    <citation type="journal article" date="2019" name="Int. J. Syst. Evol. Microbiol.">
        <title>The Global Catalogue of Microorganisms (GCM) 10K type strain sequencing project: providing services to taxonomists for standard genome sequencing and annotation.</title>
        <authorList>
            <consortium name="The Broad Institute Genomics Platform"/>
            <consortium name="The Broad Institute Genome Sequencing Center for Infectious Disease"/>
            <person name="Wu L."/>
            <person name="Ma J."/>
        </authorList>
    </citation>
    <scope>NUCLEOTIDE SEQUENCE [LARGE SCALE GENOMIC DNA]</scope>
    <source>
        <strain evidence="3">JCM 4087</strain>
    </source>
</reference>
<sequence>MAEETAVAAPSAAVEAPKFTQFDGWDDDGNPVVTNKAEPSKEDKPEGAEPASADASKETKTDDVADSAAKNRQEKTRRPTVEERFKKLTDDHKAEVARLQRELEEARKPKAPSGEKETKAESSTARQNERQPALETRPKPKFEDKGADGKPLYGNYEEFQEAVTDWRVEQKLAAREREQQAKQVSEALQGRLEEARGRYADYDSVAKPLFTELMKPDISREVISVLDQSPVLADLLYVIGGTEASKADFLDACRNNPGKALRVALLAEQEIAKELGKGKTATKPEGDGKATPAEQKPRAPKPPTEVGGRGAPGEDALISAAKAGNFRDFDAEMTRRALASRR</sequence>
<feature type="compositionally biased region" description="Basic and acidic residues" evidence="1">
    <location>
        <begin position="55"/>
        <end position="120"/>
    </location>
</feature>
<evidence type="ECO:0008006" key="4">
    <source>
        <dbReference type="Google" id="ProtNLM"/>
    </source>
</evidence>
<comment type="caution">
    <text evidence="2">The sequence shown here is derived from an EMBL/GenBank/DDBJ whole genome shotgun (WGS) entry which is preliminary data.</text>
</comment>
<feature type="compositionally biased region" description="Basic and acidic residues" evidence="1">
    <location>
        <begin position="38"/>
        <end position="47"/>
    </location>
</feature>
<protein>
    <recommendedName>
        <fullName evidence="4">Scaffolding protein</fullName>
    </recommendedName>
</protein>
<feature type="compositionally biased region" description="Low complexity" evidence="1">
    <location>
        <begin position="1"/>
        <end position="17"/>
    </location>
</feature>
<evidence type="ECO:0000256" key="1">
    <source>
        <dbReference type="SAM" id="MobiDB-lite"/>
    </source>
</evidence>
<feature type="region of interest" description="Disordered" evidence="1">
    <location>
        <begin position="275"/>
        <end position="317"/>
    </location>
</feature>
<dbReference type="RefSeq" id="WP_263334468.1">
    <property type="nucleotide sequence ID" value="NZ_JAGSYH010000002.1"/>
</dbReference>
<accession>A0ABW1E9S7</accession>
<feature type="compositionally biased region" description="Basic and acidic residues" evidence="1">
    <location>
        <begin position="136"/>
        <end position="148"/>
    </location>
</feature>
<gene>
    <name evidence="2" type="ORF">ACFPT7_02145</name>
</gene>